<feature type="transmembrane region" description="Helical" evidence="6">
    <location>
        <begin position="96"/>
        <end position="121"/>
    </location>
</feature>
<evidence type="ECO:0000313" key="7">
    <source>
        <dbReference type="EMBL" id="MEK7954080.1"/>
    </source>
</evidence>
<dbReference type="Pfam" id="PF03631">
    <property type="entry name" value="Virul_fac_BrkB"/>
    <property type="match status" value="1"/>
</dbReference>
<feature type="transmembrane region" description="Helical" evidence="6">
    <location>
        <begin position="183"/>
        <end position="204"/>
    </location>
</feature>
<keyword evidence="4 6" id="KW-1133">Transmembrane helix</keyword>
<dbReference type="EMBL" id="JBBUKT010000015">
    <property type="protein sequence ID" value="MEK7954080.1"/>
    <property type="molecule type" value="Genomic_DNA"/>
</dbReference>
<evidence type="ECO:0000256" key="2">
    <source>
        <dbReference type="ARBA" id="ARBA00022475"/>
    </source>
</evidence>
<evidence type="ECO:0000256" key="6">
    <source>
        <dbReference type="SAM" id="Phobius"/>
    </source>
</evidence>
<keyword evidence="8" id="KW-1185">Reference proteome</keyword>
<reference evidence="7 8" key="1">
    <citation type="submission" date="2024-04" db="EMBL/GenBank/DDBJ databases">
        <title>Luteolibacter sp. isolated from soil.</title>
        <authorList>
            <person name="An J."/>
        </authorList>
    </citation>
    <scope>NUCLEOTIDE SEQUENCE [LARGE SCALE GENOMIC DNA]</scope>
    <source>
        <strain evidence="7 8">Y139</strain>
    </source>
</reference>
<evidence type="ECO:0000256" key="3">
    <source>
        <dbReference type="ARBA" id="ARBA00022692"/>
    </source>
</evidence>
<evidence type="ECO:0000256" key="1">
    <source>
        <dbReference type="ARBA" id="ARBA00004651"/>
    </source>
</evidence>
<feature type="transmembrane region" description="Helical" evidence="6">
    <location>
        <begin position="142"/>
        <end position="163"/>
    </location>
</feature>
<dbReference type="NCBIfam" id="TIGR00765">
    <property type="entry name" value="yihY_not_rbn"/>
    <property type="match status" value="1"/>
</dbReference>
<evidence type="ECO:0000313" key="8">
    <source>
        <dbReference type="Proteomes" id="UP001371305"/>
    </source>
</evidence>
<dbReference type="PANTHER" id="PTHR30213:SF1">
    <property type="entry name" value="INNER MEMBRANE PROTEIN YHJD"/>
    <property type="match status" value="1"/>
</dbReference>
<feature type="transmembrane region" description="Helical" evidence="6">
    <location>
        <begin position="216"/>
        <end position="239"/>
    </location>
</feature>
<protein>
    <submittedName>
        <fullName evidence="7">YihY/virulence factor BrkB family protein</fullName>
    </submittedName>
</protein>
<dbReference type="RefSeq" id="WP_341407846.1">
    <property type="nucleotide sequence ID" value="NZ_JBBUKT010000015.1"/>
</dbReference>
<keyword evidence="5 6" id="KW-0472">Membrane</keyword>
<comment type="subcellular location">
    <subcellularLocation>
        <location evidence="1">Cell membrane</location>
        <topology evidence="1">Multi-pass membrane protein</topology>
    </subcellularLocation>
</comment>
<dbReference type="PANTHER" id="PTHR30213">
    <property type="entry name" value="INNER MEMBRANE PROTEIN YHJD"/>
    <property type="match status" value="1"/>
</dbReference>
<sequence length="301" mass="32146">MNAGPTMQAGVGVLLKETAQGFIKDEGLRLSAALAFYSAFSLAPLLLIVLSIAGAVFGDEAVRGMLYDEIYRDLGRSGAEVLEDMVAHARDPQQSLVMSLVGLVVLLFGAAGLFGQLQAALNAMWNVPPREKGGVRQFVKSHFLSFTMVLGTGFLLLVSMVVSTVLNAVSVRVGEIANIPAPLWAVVGGFLSFALITLLFAAIFKVLPDVIIRWRDVWAGAIFTSGLFAVGKSAIGWYLGREAMASSYGSAGAVIVILTWLYYSSAILLFGAEFTQVVARAAGREIVGRAVRRLLDQEAVR</sequence>
<evidence type="ECO:0000256" key="4">
    <source>
        <dbReference type="ARBA" id="ARBA00022989"/>
    </source>
</evidence>
<comment type="caution">
    <text evidence="7">The sequence shown here is derived from an EMBL/GenBank/DDBJ whole genome shotgun (WGS) entry which is preliminary data.</text>
</comment>
<dbReference type="PIRSF" id="PIRSF035875">
    <property type="entry name" value="RNase_BN"/>
    <property type="match status" value="1"/>
</dbReference>
<keyword evidence="3 6" id="KW-0812">Transmembrane</keyword>
<feature type="transmembrane region" description="Helical" evidence="6">
    <location>
        <begin position="251"/>
        <end position="270"/>
    </location>
</feature>
<proteinExistence type="predicted"/>
<dbReference type="Proteomes" id="UP001371305">
    <property type="component" value="Unassembled WGS sequence"/>
</dbReference>
<name>A0ABU9B303_9BACT</name>
<feature type="transmembrane region" description="Helical" evidence="6">
    <location>
        <begin position="34"/>
        <end position="57"/>
    </location>
</feature>
<gene>
    <name evidence="7" type="ORF">WKV53_26425</name>
</gene>
<organism evidence="7 8">
    <name type="scientific">Luteolibacter soli</name>
    <dbReference type="NCBI Taxonomy" id="3135280"/>
    <lineage>
        <taxon>Bacteria</taxon>
        <taxon>Pseudomonadati</taxon>
        <taxon>Verrucomicrobiota</taxon>
        <taxon>Verrucomicrobiia</taxon>
        <taxon>Verrucomicrobiales</taxon>
        <taxon>Verrucomicrobiaceae</taxon>
        <taxon>Luteolibacter</taxon>
    </lineage>
</organism>
<evidence type="ECO:0000256" key="5">
    <source>
        <dbReference type="ARBA" id="ARBA00023136"/>
    </source>
</evidence>
<keyword evidence="2" id="KW-1003">Cell membrane</keyword>
<accession>A0ABU9B303</accession>
<dbReference type="InterPro" id="IPR017039">
    <property type="entry name" value="Virul_fac_BrkB"/>
</dbReference>